<evidence type="ECO:0000256" key="1">
    <source>
        <dbReference type="ARBA" id="ARBA00022884"/>
    </source>
</evidence>
<dbReference type="SUPFAM" id="SSF54928">
    <property type="entry name" value="RNA-binding domain, RBD"/>
    <property type="match status" value="1"/>
</dbReference>
<feature type="compositionally biased region" description="Acidic residues" evidence="3">
    <location>
        <begin position="212"/>
        <end position="222"/>
    </location>
</feature>
<organism evidence="5 6">
    <name type="scientific">Debaryomyces hansenii (strain ATCC 36239 / CBS 767 / BCRC 21394 / JCM 1990 / NBRC 0083 / IGC 2968)</name>
    <name type="common">Yeast</name>
    <name type="synonym">Torulaspora hansenii</name>
    <dbReference type="NCBI Taxonomy" id="284592"/>
    <lineage>
        <taxon>Eukaryota</taxon>
        <taxon>Fungi</taxon>
        <taxon>Dikarya</taxon>
        <taxon>Ascomycota</taxon>
        <taxon>Saccharomycotina</taxon>
        <taxon>Pichiomycetes</taxon>
        <taxon>Debaryomycetaceae</taxon>
        <taxon>Debaryomyces</taxon>
    </lineage>
</organism>
<dbReference type="OMA" id="MADYWES"/>
<dbReference type="InterPro" id="IPR035979">
    <property type="entry name" value="RBD_domain_sf"/>
</dbReference>
<dbReference type="GO" id="GO:0005634">
    <property type="term" value="C:nucleus"/>
    <property type="evidence" value="ECO:0007669"/>
    <property type="project" value="TreeGrafter"/>
</dbReference>
<dbReference type="KEGG" id="dha:DEHA2G13662g"/>
<keyword evidence="1 2" id="KW-0694">RNA-binding</keyword>
<dbReference type="EMBL" id="CR382139">
    <property type="protein sequence ID" value="CAG90618.1"/>
    <property type="molecule type" value="Genomic_DNA"/>
</dbReference>
<dbReference type="Gene3D" id="3.30.70.330">
    <property type="match status" value="1"/>
</dbReference>
<dbReference type="GeneID" id="2905046"/>
<feature type="compositionally biased region" description="Low complexity" evidence="3">
    <location>
        <begin position="171"/>
        <end position="187"/>
    </location>
</feature>
<dbReference type="InterPro" id="IPR051229">
    <property type="entry name" value="ALYREF_mRNA_export"/>
</dbReference>
<feature type="region of interest" description="Disordered" evidence="3">
    <location>
        <begin position="156"/>
        <end position="222"/>
    </location>
</feature>
<name>Q6BI39_DEBHA</name>
<dbReference type="GO" id="GO:0003729">
    <property type="term" value="F:mRNA binding"/>
    <property type="evidence" value="ECO:0007669"/>
    <property type="project" value="TreeGrafter"/>
</dbReference>
<dbReference type="RefSeq" id="XP_462132.1">
    <property type="nucleotide sequence ID" value="XM_462132.1"/>
</dbReference>
<proteinExistence type="predicted"/>
<protein>
    <submittedName>
        <fullName evidence="5">DEHA2G13662p</fullName>
    </submittedName>
</protein>
<dbReference type="eggNOG" id="KOG0533">
    <property type="taxonomic scope" value="Eukaryota"/>
</dbReference>
<evidence type="ECO:0000313" key="5">
    <source>
        <dbReference type="EMBL" id="CAG90618.1"/>
    </source>
</evidence>
<dbReference type="FunCoup" id="Q6BI39">
    <property type="interactions" value="1178"/>
</dbReference>
<evidence type="ECO:0000313" key="6">
    <source>
        <dbReference type="Proteomes" id="UP000000599"/>
    </source>
</evidence>
<dbReference type="PANTHER" id="PTHR19965">
    <property type="entry name" value="RNA AND EXPORT FACTOR BINDING PROTEIN"/>
    <property type="match status" value="1"/>
</dbReference>
<keyword evidence="6" id="KW-1185">Reference proteome</keyword>
<gene>
    <name evidence="5" type="ordered locus">DEHA2G13662g</name>
</gene>
<sequence length="222" mass="23630">MSSLDKSLDDIISTSRKSIKSKRLNRGGNGKVGKKIGASNKKPIVSFKKSTPAAPKKSTAVDVSYATKVVVYGLPRDIKLDAIKDFFQSQVGGVQNIALSYNEKGQFKGIATIIFKSSKSASKAVEKYNGAPIDGGSSKLKLELIVDPTKKPLTSRIAPNKVTGPKVAGPKAANPKLAAAKAAAKANLKSKKAKPAQAKKPAKRSKKTVEQLDQEMADYFDN</sequence>
<dbReference type="AlphaFoldDB" id="Q6BI39"/>
<dbReference type="InParanoid" id="Q6BI39"/>
<dbReference type="OrthoDB" id="346839at2759"/>
<dbReference type="VEuPathDB" id="FungiDB:DEHA2G13662g"/>
<evidence type="ECO:0000256" key="2">
    <source>
        <dbReference type="PROSITE-ProRule" id="PRU00176"/>
    </source>
</evidence>
<dbReference type="InterPro" id="IPR000504">
    <property type="entry name" value="RRM_dom"/>
</dbReference>
<accession>Q6BI39</accession>
<dbReference type="SMART" id="SM00360">
    <property type="entry name" value="RRM"/>
    <property type="match status" value="1"/>
</dbReference>
<dbReference type="Pfam" id="PF00076">
    <property type="entry name" value="RRM_1"/>
    <property type="match status" value="1"/>
</dbReference>
<evidence type="ECO:0000259" key="4">
    <source>
        <dbReference type="PROSITE" id="PS50102"/>
    </source>
</evidence>
<dbReference type="PANTHER" id="PTHR19965:SF35">
    <property type="entry name" value="RNA ANNEALING PROTEIN YRA1"/>
    <property type="match status" value="1"/>
</dbReference>
<reference evidence="5 6" key="1">
    <citation type="journal article" date="2004" name="Nature">
        <title>Genome evolution in yeasts.</title>
        <authorList>
            <consortium name="Genolevures"/>
            <person name="Dujon B."/>
            <person name="Sherman D."/>
            <person name="Fischer G."/>
            <person name="Durrens P."/>
            <person name="Casaregola S."/>
            <person name="Lafontaine I."/>
            <person name="de Montigny J."/>
            <person name="Marck C."/>
            <person name="Neuveglise C."/>
            <person name="Talla E."/>
            <person name="Goffard N."/>
            <person name="Frangeul L."/>
            <person name="Aigle M."/>
            <person name="Anthouard V."/>
            <person name="Babour A."/>
            <person name="Barbe V."/>
            <person name="Barnay S."/>
            <person name="Blanchin S."/>
            <person name="Beckerich J.M."/>
            <person name="Beyne E."/>
            <person name="Bleykasten C."/>
            <person name="Boisrame A."/>
            <person name="Boyer J."/>
            <person name="Cattolico L."/>
            <person name="Confanioleri F."/>
            <person name="de Daruvar A."/>
            <person name="Despons L."/>
            <person name="Fabre E."/>
            <person name="Fairhead C."/>
            <person name="Ferry-Dumazet H."/>
            <person name="Groppi A."/>
            <person name="Hantraye F."/>
            <person name="Hennequin C."/>
            <person name="Jauniaux N."/>
            <person name="Joyet P."/>
            <person name="Kachouri R."/>
            <person name="Kerrest A."/>
            <person name="Koszul R."/>
            <person name="Lemaire M."/>
            <person name="Lesur I."/>
            <person name="Ma L."/>
            <person name="Muller H."/>
            <person name="Nicaud J.M."/>
            <person name="Nikolski M."/>
            <person name="Oztas S."/>
            <person name="Ozier-Kalogeropoulos O."/>
            <person name="Pellenz S."/>
            <person name="Potier S."/>
            <person name="Richard G.F."/>
            <person name="Straub M.L."/>
            <person name="Suleau A."/>
            <person name="Swennene D."/>
            <person name="Tekaia F."/>
            <person name="Wesolowski-Louvel M."/>
            <person name="Westhof E."/>
            <person name="Wirth B."/>
            <person name="Zeniou-Meyer M."/>
            <person name="Zivanovic I."/>
            <person name="Bolotin-Fukuhara M."/>
            <person name="Thierry A."/>
            <person name="Bouchier C."/>
            <person name="Caudron B."/>
            <person name="Scarpelli C."/>
            <person name="Gaillardin C."/>
            <person name="Weissenbach J."/>
            <person name="Wincker P."/>
            <person name="Souciet J.L."/>
        </authorList>
    </citation>
    <scope>NUCLEOTIDE SEQUENCE [LARGE SCALE GENOMIC DNA]</scope>
    <source>
        <strain evidence="6">ATCC 36239 / CBS 767 / BCRC 21394 / JCM 1990 / NBRC 0083 / IGC 2968</strain>
    </source>
</reference>
<evidence type="ECO:0000256" key="3">
    <source>
        <dbReference type="SAM" id="MobiDB-lite"/>
    </source>
</evidence>
<dbReference type="PROSITE" id="PS50102">
    <property type="entry name" value="RRM"/>
    <property type="match status" value="1"/>
</dbReference>
<dbReference type="Proteomes" id="UP000000599">
    <property type="component" value="Chromosome G"/>
</dbReference>
<feature type="domain" description="RRM" evidence="4">
    <location>
        <begin position="67"/>
        <end position="147"/>
    </location>
</feature>
<dbReference type="InterPro" id="IPR012677">
    <property type="entry name" value="Nucleotide-bd_a/b_plait_sf"/>
</dbReference>
<dbReference type="HOGENOM" id="CLU_052367_2_1_1"/>
<dbReference type="STRING" id="284592.Q6BI39"/>